<dbReference type="AlphaFoldDB" id="A0AAE0WCW9"/>
<evidence type="ECO:0000256" key="1">
    <source>
        <dbReference type="SAM" id="MobiDB-lite"/>
    </source>
</evidence>
<organism evidence="2 3">
    <name type="scientific">Potamilus streckersoni</name>
    <dbReference type="NCBI Taxonomy" id="2493646"/>
    <lineage>
        <taxon>Eukaryota</taxon>
        <taxon>Metazoa</taxon>
        <taxon>Spiralia</taxon>
        <taxon>Lophotrochozoa</taxon>
        <taxon>Mollusca</taxon>
        <taxon>Bivalvia</taxon>
        <taxon>Autobranchia</taxon>
        <taxon>Heteroconchia</taxon>
        <taxon>Palaeoheterodonta</taxon>
        <taxon>Unionida</taxon>
        <taxon>Unionoidea</taxon>
        <taxon>Unionidae</taxon>
        <taxon>Ambleminae</taxon>
        <taxon>Lampsilini</taxon>
        <taxon>Potamilus</taxon>
    </lineage>
</organism>
<keyword evidence="3" id="KW-1185">Reference proteome</keyword>
<reference evidence="2" key="2">
    <citation type="journal article" date="2021" name="Genome Biol. Evol.">
        <title>Developing a high-quality reference genome for a parasitic bivalve with doubly uniparental inheritance (Bivalvia: Unionida).</title>
        <authorList>
            <person name="Smith C.H."/>
        </authorList>
    </citation>
    <scope>NUCLEOTIDE SEQUENCE</scope>
    <source>
        <strain evidence="2">CHS0354</strain>
        <tissue evidence="2">Mantle</tissue>
    </source>
</reference>
<feature type="compositionally biased region" description="Polar residues" evidence="1">
    <location>
        <begin position="107"/>
        <end position="125"/>
    </location>
</feature>
<accession>A0AAE0WCW9</accession>
<protein>
    <submittedName>
        <fullName evidence="2">Uncharacterized protein</fullName>
    </submittedName>
</protein>
<gene>
    <name evidence="2" type="ORF">CHS0354_032152</name>
</gene>
<reference evidence="2" key="3">
    <citation type="submission" date="2023-05" db="EMBL/GenBank/DDBJ databases">
        <authorList>
            <person name="Smith C.H."/>
        </authorList>
    </citation>
    <scope>NUCLEOTIDE SEQUENCE</scope>
    <source>
        <strain evidence="2">CHS0354</strain>
        <tissue evidence="2">Mantle</tissue>
    </source>
</reference>
<comment type="caution">
    <text evidence="2">The sequence shown here is derived from an EMBL/GenBank/DDBJ whole genome shotgun (WGS) entry which is preliminary data.</text>
</comment>
<sequence>METSKTDVQYSHRQFEIDTMVRTPSSPKTVQTLQLQTSLEDDDHNVSNPSSPYSVKVTVTDLQLSIIMMTAHTLKHNNCHPAMSIPRWYLLPIKRAGSGSKTFPKPSETSRSLIQSVGSGSTTFTNPPNKSRRHPHPPRPNPQPTFPKISELVLAE</sequence>
<feature type="region of interest" description="Disordered" evidence="1">
    <location>
        <begin position="99"/>
        <end position="156"/>
    </location>
</feature>
<evidence type="ECO:0000313" key="3">
    <source>
        <dbReference type="Proteomes" id="UP001195483"/>
    </source>
</evidence>
<dbReference type="Proteomes" id="UP001195483">
    <property type="component" value="Unassembled WGS sequence"/>
</dbReference>
<name>A0AAE0WCW9_9BIVA</name>
<proteinExistence type="predicted"/>
<evidence type="ECO:0000313" key="2">
    <source>
        <dbReference type="EMBL" id="KAK3610066.1"/>
    </source>
</evidence>
<reference evidence="2" key="1">
    <citation type="journal article" date="2021" name="Genome Biol. Evol.">
        <title>A High-Quality Reference Genome for a Parasitic Bivalve with Doubly Uniparental Inheritance (Bivalvia: Unionida).</title>
        <authorList>
            <person name="Smith C.H."/>
        </authorList>
    </citation>
    <scope>NUCLEOTIDE SEQUENCE</scope>
    <source>
        <strain evidence="2">CHS0354</strain>
    </source>
</reference>
<dbReference type="EMBL" id="JAEAOA010001908">
    <property type="protein sequence ID" value="KAK3610066.1"/>
    <property type="molecule type" value="Genomic_DNA"/>
</dbReference>